<gene>
    <name evidence="2" type="ORF">FBQ74_17370</name>
</gene>
<keyword evidence="3" id="KW-1185">Reference proteome</keyword>
<dbReference type="EMBL" id="CP039853">
    <property type="protein sequence ID" value="QCZ95318.1"/>
    <property type="molecule type" value="Genomic_DNA"/>
</dbReference>
<dbReference type="Proteomes" id="UP000304912">
    <property type="component" value="Plasmid plas12"/>
</dbReference>
<sequence>MKTLKPNNNQKGFTLIEVFVVLAIIFIGITIVAGNTQPAMADSKENQYSTAISIIISKARSKAQGESDGYASLTIQEMVDEEYLPLSFGDGSGTNPDGGDWDLSQSTVNQLIVRATGTQQSVCERVAKKYALETTASCSSGTISVSAN</sequence>
<evidence type="ECO:0000256" key="1">
    <source>
        <dbReference type="SAM" id="Phobius"/>
    </source>
</evidence>
<dbReference type="NCBIfam" id="TIGR02532">
    <property type="entry name" value="IV_pilin_GFxxxE"/>
    <property type="match status" value="1"/>
</dbReference>
<keyword evidence="2" id="KW-0614">Plasmid</keyword>
<dbReference type="PROSITE" id="PS00409">
    <property type="entry name" value="PROKAR_NTER_METHYL"/>
    <property type="match status" value="1"/>
</dbReference>
<protein>
    <submittedName>
        <fullName evidence="2">Prepilin-type N-terminal cleavage/methylation domain-containing protein</fullName>
    </submittedName>
</protein>
<reference evidence="2 3" key="1">
    <citation type="submission" date="2019-04" db="EMBL/GenBank/DDBJ databases">
        <title>Salinimonas iocasae sp. nov., a halophilic bacterium isolated from the outer tube casing of tubeworms in Okinawa Trough.</title>
        <authorList>
            <person name="Zhang H."/>
            <person name="Wang H."/>
            <person name="Li C."/>
        </authorList>
    </citation>
    <scope>NUCLEOTIDE SEQUENCE [LARGE SCALE GENOMIC DNA]</scope>
    <source>
        <strain evidence="2 3">KX18D6</strain>
        <plasmid evidence="2 3">plas12</plasmid>
    </source>
</reference>
<dbReference type="SUPFAM" id="SSF54523">
    <property type="entry name" value="Pili subunits"/>
    <property type="match status" value="1"/>
</dbReference>
<dbReference type="KEGG" id="salk:FBQ74_17370"/>
<dbReference type="RefSeq" id="WP_139758045.1">
    <property type="nucleotide sequence ID" value="NZ_CP039853.1"/>
</dbReference>
<keyword evidence="1" id="KW-0812">Transmembrane</keyword>
<evidence type="ECO:0000313" key="2">
    <source>
        <dbReference type="EMBL" id="QCZ95318.1"/>
    </source>
</evidence>
<name>A0A5B7YII9_9ALTE</name>
<dbReference type="AlphaFoldDB" id="A0A5B7YII9"/>
<keyword evidence="1" id="KW-1133">Transmembrane helix</keyword>
<dbReference type="InterPro" id="IPR045584">
    <property type="entry name" value="Pilin-like"/>
</dbReference>
<dbReference type="Gene3D" id="3.30.1690.10">
    <property type="entry name" value="TcpA-like pilin"/>
    <property type="match status" value="1"/>
</dbReference>
<dbReference type="InterPro" id="IPR012902">
    <property type="entry name" value="N_methyl_site"/>
</dbReference>
<feature type="transmembrane region" description="Helical" evidence="1">
    <location>
        <begin position="12"/>
        <end position="34"/>
    </location>
</feature>
<geneLocation type="plasmid" evidence="2 3">
    <name>plas12</name>
</geneLocation>
<keyword evidence="1" id="KW-0472">Membrane</keyword>
<dbReference type="Pfam" id="PF07963">
    <property type="entry name" value="N_methyl"/>
    <property type="match status" value="1"/>
</dbReference>
<dbReference type="OrthoDB" id="6384986at2"/>
<organism evidence="2 3">
    <name type="scientific">Salinimonas iocasae</name>
    <dbReference type="NCBI Taxonomy" id="2572577"/>
    <lineage>
        <taxon>Bacteria</taxon>
        <taxon>Pseudomonadati</taxon>
        <taxon>Pseudomonadota</taxon>
        <taxon>Gammaproteobacteria</taxon>
        <taxon>Alteromonadales</taxon>
        <taxon>Alteromonadaceae</taxon>
        <taxon>Alteromonas/Salinimonas group</taxon>
        <taxon>Salinimonas</taxon>
    </lineage>
</organism>
<accession>A0A5B7YII9</accession>
<proteinExistence type="predicted"/>
<evidence type="ECO:0000313" key="3">
    <source>
        <dbReference type="Proteomes" id="UP000304912"/>
    </source>
</evidence>